<evidence type="ECO:0000259" key="1">
    <source>
        <dbReference type="Pfam" id="PF12728"/>
    </source>
</evidence>
<sequence>MTDQNNFYTTKETAAILGKTVPTIYKYIREGKLTPLPDHKWRMQATRLFPKEQVEELKEKQEKKLGFTTTEAADFLGITRSTLLRFVKEEKIPSMKGTLRGREVSYIAEVDLQQFATENKTYLEQKRIQKRDYYDKKLNIAYYQRYSSESIEDARLVWDENGEWSFLLYPSRQLVSYNEGIYKHDLHPAYQVTYGKNMTTPGFAKITLPYDHPFTMQFMDILYQQCDLSNIYVDVHSASLGKQSAIDIMVKNSIFESVDEGLSRFVELHIVEGSVQIIGDRIKIESNEEILTLHVEKSLKEQLKKAAEDQDTSMQEIANQILIKHFKEMNNVY</sequence>
<reference evidence="2 3" key="1">
    <citation type="submission" date="2016-12" db="EMBL/GenBank/DDBJ databases">
        <title>Domibacillus sp. SAB 38T whole genome sequencing.</title>
        <authorList>
            <person name="Verma A."/>
            <person name="Ojha A.K."/>
            <person name="Krishnamurthi S."/>
        </authorList>
    </citation>
    <scope>NUCLEOTIDE SEQUENCE [LARGE SCALE GENOMIC DNA]</scope>
    <source>
        <strain evidence="2 3">SAB 38</strain>
    </source>
</reference>
<proteinExistence type="predicted"/>
<evidence type="ECO:0000313" key="3">
    <source>
        <dbReference type="Proteomes" id="UP000188613"/>
    </source>
</evidence>
<evidence type="ECO:0000313" key="2">
    <source>
        <dbReference type="EMBL" id="OMP65621.1"/>
    </source>
</evidence>
<protein>
    <recommendedName>
        <fullName evidence="1">Helix-turn-helix domain-containing protein</fullName>
    </recommendedName>
</protein>
<dbReference type="Proteomes" id="UP000188613">
    <property type="component" value="Unassembled WGS sequence"/>
</dbReference>
<dbReference type="Pfam" id="PF12728">
    <property type="entry name" value="HTH_17"/>
    <property type="match status" value="2"/>
</dbReference>
<feature type="domain" description="Helix-turn-helix" evidence="1">
    <location>
        <begin position="67"/>
        <end position="119"/>
    </location>
</feature>
<dbReference type="SUPFAM" id="SSF46955">
    <property type="entry name" value="Putative DNA-binding domain"/>
    <property type="match status" value="1"/>
</dbReference>
<name>A0A1V2A3P7_9BACI</name>
<comment type="caution">
    <text evidence="2">The sequence shown here is derived from an EMBL/GenBank/DDBJ whole genome shotgun (WGS) entry which is preliminary data.</text>
</comment>
<organism evidence="2 3">
    <name type="scientific">Domibacillus epiphyticus</name>
    <dbReference type="NCBI Taxonomy" id="1714355"/>
    <lineage>
        <taxon>Bacteria</taxon>
        <taxon>Bacillati</taxon>
        <taxon>Bacillota</taxon>
        <taxon>Bacilli</taxon>
        <taxon>Bacillales</taxon>
        <taxon>Bacillaceae</taxon>
        <taxon>Domibacillus</taxon>
    </lineage>
</organism>
<dbReference type="AlphaFoldDB" id="A0A1V2A3P7"/>
<dbReference type="OrthoDB" id="1798833at2"/>
<dbReference type="InterPro" id="IPR041657">
    <property type="entry name" value="HTH_17"/>
</dbReference>
<dbReference type="EMBL" id="MSFI01000040">
    <property type="protein sequence ID" value="OMP65621.1"/>
    <property type="molecule type" value="Genomic_DNA"/>
</dbReference>
<dbReference type="RefSeq" id="WP_076768306.1">
    <property type="nucleotide sequence ID" value="NZ_MSFI01000040.1"/>
</dbReference>
<accession>A0A1V2A3P7</accession>
<keyword evidence="3" id="KW-1185">Reference proteome</keyword>
<feature type="domain" description="Helix-turn-helix" evidence="1">
    <location>
        <begin position="7"/>
        <end position="61"/>
    </location>
</feature>
<dbReference type="InterPro" id="IPR009061">
    <property type="entry name" value="DNA-bd_dom_put_sf"/>
</dbReference>
<gene>
    <name evidence="2" type="ORF">BTO28_16550</name>
</gene>
<dbReference type="Gene3D" id="1.10.1660.10">
    <property type="match status" value="1"/>
</dbReference>